<protein>
    <submittedName>
        <fullName evidence="2">Transposase</fullName>
    </submittedName>
</protein>
<keyword evidence="1" id="KW-0472">Membrane</keyword>
<evidence type="ECO:0000256" key="1">
    <source>
        <dbReference type="SAM" id="Phobius"/>
    </source>
</evidence>
<evidence type="ECO:0000313" key="3">
    <source>
        <dbReference type="Proteomes" id="UP000320055"/>
    </source>
</evidence>
<evidence type="ECO:0000313" key="2">
    <source>
        <dbReference type="EMBL" id="VEP11711.1"/>
    </source>
</evidence>
<feature type="transmembrane region" description="Helical" evidence="1">
    <location>
        <begin position="103"/>
        <end position="125"/>
    </location>
</feature>
<proteinExistence type="predicted"/>
<name>A0A563VJX3_9CYAN</name>
<keyword evidence="1" id="KW-0812">Transmembrane</keyword>
<gene>
    <name evidence="2" type="ORF">H1P_1150021</name>
</gene>
<dbReference type="AlphaFoldDB" id="A0A563VJX3"/>
<keyword evidence="1" id="KW-1133">Transmembrane helix</keyword>
<keyword evidence="3" id="KW-1185">Reference proteome</keyword>
<sequence length="144" mass="17313">MDNVNLLRKTLKPHLKWHGARLSFLALFLIALFRVKTVNLVDLSIGFKSKAKKESNYKRLQRFLREFDLDYYSMAKLVITMMEIPEPWVLSLDRTEWQFGRKIFNILTLGIVHVWSSFSFTVVDVREKRKLQYSRKNRVDRRVY</sequence>
<reference evidence="2 3" key="1">
    <citation type="submission" date="2019-01" db="EMBL/GenBank/DDBJ databases">
        <authorList>
            <person name="Brito A."/>
        </authorList>
    </citation>
    <scope>NUCLEOTIDE SEQUENCE [LARGE SCALE GENOMIC DNA]</scope>
    <source>
        <strain evidence="2">1</strain>
    </source>
</reference>
<accession>A0A563VJX3</accession>
<organism evidence="2 3">
    <name type="scientific">Hyella patelloides LEGE 07179</name>
    <dbReference type="NCBI Taxonomy" id="945734"/>
    <lineage>
        <taxon>Bacteria</taxon>
        <taxon>Bacillati</taxon>
        <taxon>Cyanobacteriota</taxon>
        <taxon>Cyanophyceae</taxon>
        <taxon>Pleurocapsales</taxon>
        <taxon>Hyellaceae</taxon>
        <taxon>Hyella</taxon>
    </lineage>
</organism>
<dbReference type="EMBL" id="CAACVJ010000019">
    <property type="protein sequence ID" value="VEP11711.1"/>
    <property type="molecule type" value="Genomic_DNA"/>
</dbReference>
<dbReference type="Proteomes" id="UP000320055">
    <property type="component" value="Unassembled WGS sequence"/>
</dbReference>